<protein>
    <recommendedName>
        <fullName evidence="3">BRCT domain-containing protein</fullName>
    </recommendedName>
</protein>
<evidence type="ECO:0000313" key="5">
    <source>
        <dbReference type="Proteomes" id="UP000232323"/>
    </source>
</evidence>
<dbReference type="PROSITE" id="PS50172">
    <property type="entry name" value="BRCT"/>
    <property type="match status" value="4"/>
</dbReference>
<feature type="compositionally biased region" description="Low complexity" evidence="2">
    <location>
        <begin position="1067"/>
        <end position="1088"/>
    </location>
</feature>
<gene>
    <name evidence="4" type="ORF">CEUSTIGMA_g5619.t1</name>
</gene>
<sequence>MSALQSFNVAVNIPDVTVKARCVELVESLGGSVVSKDCTSTEVHVLVALSAAGDDYLHFMHRQPRPVAVNLGWLGECQRLGKKVSFMPYLLAPLAGLHVCLTGFPIDPPGPREQFPAIIEALGGLHSADMRRGVCTHLVACTASGSKYTHAKQWGNICVVSEQWLEVCWHERVRQDEAKFPPPPPGSTKESNNQGPEGTHEAAAAAAEPSMELSHGRPRADTGFAQKGHNRVLMAPVSRLAGQGFLPGGGGGGGGGVTAGQQRSVNISHLSDPGISRDAISSGVPGDKVGMHAYGGHGQYEQSGGAEKKATSSSQQGKDSFFLGWARLFLVGMSQQEIREVVKATCDCGAVREPELHHEITHILVGKDLTPAEALRVKDHVMVWSHCKVVRPKWLFECVNSRACIQEDGVWALRPQDIVPTVSTLNRTQSLGRNAAIGGLNSHQLPMSSKCSASEGFDSEPDLDRLTSSASCTMRTGVFKGLWFTLVGVKGTDMESDASHLISMNGGLLFTAANANKVPDRSKAFAICPHSLLEDCVLRLEKECRDFREVLSHQRVTVYWLRTCVELGAVMSFAAQQAPAFRPLPLKLPIPAFAPIRVHVTQYGANTKAAVKYVINLLGGVCTETLSRSNTHLLLQRAEGDKYRMAVRLGVKVVSATWLTESWYRGMPMAEEGFQPAPAADGSGALPGPPGPASLFTQGAGLLTQLGATQMLRPPKPPLSQLPGLPHPQLPLNSSTAVDSSTAEEASYQPTTWQPSGPGMPLTAGLLKREQQKPAAPASAQQQHLNSTLAQTVFDKGSKGASVQKHGSRLQAIMSSMNSHSHSLEPGTSDAAGCHQQQAVVLPAPPTRGLLPAAASFSGGASVGAACSNISLMQERGMDLLAGKMQTGEGQHAETWLAGSADDNIHSKLADLIALGAGPLQAGLPETFMESHQMDLNCSQIDIPPPRASSTSPGLREGSAEPSEQPIGLSGRVANLRNNRVTQEGGRGVLKRAAASSDHEAGGGVKRSIRGGTARPHQQQMTHEHNESAGFGGDMMMSQQIGYDEGQKMAERLTRHSTRNAGSTTKSPQTPAGSAAAAAALPVGGPPSTRSRKQDDSMRQHIINTVQQQGVQARVTRTSVSAGGGRT</sequence>
<reference evidence="4 5" key="1">
    <citation type="submission" date="2017-08" db="EMBL/GenBank/DDBJ databases">
        <title>Acidophilic green algal genome provides insights into adaptation to an acidic environment.</title>
        <authorList>
            <person name="Hirooka S."/>
            <person name="Hirose Y."/>
            <person name="Kanesaki Y."/>
            <person name="Higuchi S."/>
            <person name="Fujiwara T."/>
            <person name="Onuma R."/>
            <person name="Era A."/>
            <person name="Ohbayashi R."/>
            <person name="Uzuka A."/>
            <person name="Nozaki H."/>
            <person name="Yoshikawa H."/>
            <person name="Miyagishima S.Y."/>
        </authorList>
    </citation>
    <scope>NUCLEOTIDE SEQUENCE [LARGE SCALE GENOMIC DNA]</scope>
    <source>
        <strain evidence="4 5">NIES-2499</strain>
    </source>
</reference>
<dbReference type="GO" id="GO:0033314">
    <property type="term" value="P:mitotic DNA replication checkpoint signaling"/>
    <property type="evidence" value="ECO:0007669"/>
    <property type="project" value="TreeGrafter"/>
</dbReference>
<dbReference type="GO" id="GO:0007095">
    <property type="term" value="P:mitotic G2 DNA damage checkpoint signaling"/>
    <property type="evidence" value="ECO:0007669"/>
    <property type="project" value="TreeGrafter"/>
</dbReference>
<feature type="domain" description="BRCT" evidence="3">
    <location>
        <begin position="24"/>
        <end position="91"/>
    </location>
</feature>
<dbReference type="Pfam" id="PF12738">
    <property type="entry name" value="PTCB-BRCT"/>
    <property type="match status" value="2"/>
</dbReference>
<evidence type="ECO:0000256" key="1">
    <source>
        <dbReference type="ARBA" id="ARBA00022737"/>
    </source>
</evidence>
<organism evidence="4 5">
    <name type="scientific">Chlamydomonas eustigma</name>
    <dbReference type="NCBI Taxonomy" id="1157962"/>
    <lineage>
        <taxon>Eukaryota</taxon>
        <taxon>Viridiplantae</taxon>
        <taxon>Chlorophyta</taxon>
        <taxon>core chlorophytes</taxon>
        <taxon>Chlorophyceae</taxon>
        <taxon>CS clade</taxon>
        <taxon>Chlamydomonadales</taxon>
        <taxon>Chlamydomonadaceae</taxon>
        <taxon>Chlamydomonas</taxon>
    </lineage>
</organism>
<dbReference type="Gene3D" id="3.40.50.10190">
    <property type="entry name" value="BRCT domain"/>
    <property type="match status" value="5"/>
</dbReference>
<feature type="region of interest" description="Disordered" evidence="2">
    <location>
        <begin position="1057"/>
        <end position="1127"/>
    </location>
</feature>
<dbReference type="CDD" id="cd17731">
    <property type="entry name" value="BRCT_TopBP1_rpt2_like"/>
    <property type="match status" value="1"/>
</dbReference>
<feature type="compositionally biased region" description="Polar residues" evidence="2">
    <location>
        <begin position="1102"/>
        <end position="1121"/>
    </location>
</feature>
<feature type="domain" description="BRCT" evidence="3">
    <location>
        <begin position="317"/>
        <end position="412"/>
    </location>
</feature>
<feature type="region of interest" description="Disordered" evidence="2">
    <location>
        <begin position="176"/>
        <end position="224"/>
    </location>
</feature>
<feature type="region of interest" description="Disordered" evidence="2">
    <location>
        <begin position="982"/>
        <end position="1033"/>
    </location>
</feature>
<accession>A0A250X509</accession>
<feature type="domain" description="BRCT" evidence="3">
    <location>
        <begin position="588"/>
        <end position="676"/>
    </location>
</feature>
<feature type="region of interest" description="Disordered" evidence="2">
    <location>
        <begin position="942"/>
        <end position="969"/>
    </location>
</feature>
<dbReference type="STRING" id="1157962.A0A250X509"/>
<dbReference type="InterPro" id="IPR036420">
    <property type="entry name" value="BRCT_dom_sf"/>
</dbReference>
<feature type="region of interest" description="Disordered" evidence="2">
    <location>
        <begin position="675"/>
        <end position="697"/>
    </location>
</feature>
<feature type="domain" description="BRCT" evidence="3">
    <location>
        <begin position="89"/>
        <end position="182"/>
    </location>
</feature>
<name>A0A250X509_9CHLO</name>
<dbReference type="SUPFAM" id="SSF52113">
    <property type="entry name" value="BRCT domain"/>
    <property type="match status" value="4"/>
</dbReference>
<proteinExistence type="predicted"/>
<feature type="region of interest" description="Disordered" evidence="2">
    <location>
        <begin position="710"/>
        <end position="764"/>
    </location>
</feature>
<dbReference type="PANTHER" id="PTHR13561:SF20">
    <property type="entry name" value="DNA TOPOISOMERASE 2-BINDING PROTEIN 1"/>
    <property type="match status" value="1"/>
</dbReference>
<dbReference type="SMART" id="SM00292">
    <property type="entry name" value="BRCT"/>
    <property type="match status" value="4"/>
</dbReference>
<feature type="compositionally biased region" description="Pro residues" evidence="2">
    <location>
        <begin position="714"/>
        <end position="729"/>
    </location>
</feature>
<dbReference type="EMBL" id="BEGY01000030">
    <property type="protein sequence ID" value="GAX78177.1"/>
    <property type="molecule type" value="Genomic_DNA"/>
</dbReference>
<evidence type="ECO:0000256" key="2">
    <source>
        <dbReference type="SAM" id="MobiDB-lite"/>
    </source>
</evidence>
<feature type="compositionally biased region" description="Low complexity" evidence="2">
    <location>
        <begin position="676"/>
        <end position="686"/>
    </location>
</feature>
<comment type="caution">
    <text evidence="4">The sequence shown here is derived from an EMBL/GenBank/DDBJ whole genome shotgun (WGS) entry which is preliminary data.</text>
</comment>
<evidence type="ECO:0000259" key="3">
    <source>
        <dbReference type="PROSITE" id="PS50172"/>
    </source>
</evidence>
<dbReference type="InterPro" id="IPR001357">
    <property type="entry name" value="BRCT_dom"/>
</dbReference>
<keyword evidence="5" id="KW-1185">Reference proteome</keyword>
<evidence type="ECO:0000313" key="4">
    <source>
        <dbReference type="EMBL" id="GAX78177.1"/>
    </source>
</evidence>
<dbReference type="Proteomes" id="UP000232323">
    <property type="component" value="Unassembled WGS sequence"/>
</dbReference>
<dbReference type="AlphaFoldDB" id="A0A250X509"/>
<dbReference type="OrthoDB" id="251770at2759"/>
<feature type="compositionally biased region" description="Polar residues" evidence="2">
    <location>
        <begin position="733"/>
        <end position="755"/>
    </location>
</feature>
<dbReference type="PANTHER" id="PTHR13561">
    <property type="entry name" value="DNA REPLICATION REGULATOR DPB11-RELATED"/>
    <property type="match status" value="1"/>
</dbReference>
<dbReference type="GO" id="GO:0006270">
    <property type="term" value="P:DNA replication initiation"/>
    <property type="evidence" value="ECO:0007669"/>
    <property type="project" value="TreeGrafter"/>
</dbReference>
<dbReference type="InterPro" id="IPR059215">
    <property type="entry name" value="BRCT2_TopBP1-like"/>
</dbReference>
<keyword evidence="1" id="KW-0677">Repeat</keyword>